<dbReference type="RefSeq" id="WP_179668108.1">
    <property type="nucleotide sequence ID" value="NZ_JACCFP010000001.1"/>
</dbReference>
<reference evidence="7 8" key="1">
    <citation type="submission" date="2020-07" db="EMBL/GenBank/DDBJ databases">
        <title>Sequencing the genomes of 1000 actinobacteria strains.</title>
        <authorList>
            <person name="Klenk H.-P."/>
        </authorList>
    </citation>
    <scope>NUCLEOTIDE SEQUENCE [LARGE SCALE GENOMIC DNA]</scope>
    <source>
        <strain evidence="7 8">DSM 103833</strain>
    </source>
</reference>
<comment type="subcellular location">
    <subcellularLocation>
        <location evidence="1">Cell membrane</location>
        <topology evidence="1">Multi-pass membrane protein</topology>
    </subcellularLocation>
</comment>
<feature type="transmembrane region" description="Helical" evidence="5">
    <location>
        <begin position="379"/>
        <end position="398"/>
    </location>
</feature>
<feature type="transmembrane region" description="Helical" evidence="5">
    <location>
        <begin position="286"/>
        <end position="308"/>
    </location>
</feature>
<keyword evidence="8" id="KW-1185">Reference proteome</keyword>
<dbReference type="PANTHER" id="PTHR23534">
    <property type="entry name" value="MFS PERMEASE"/>
    <property type="match status" value="1"/>
</dbReference>
<evidence type="ECO:0000256" key="5">
    <source>
        <dbReference type="SAM" id="Phobius"/>
    </source>
</evidence>
<feature type="transmembrane region" description="Helical" evidence="5">
    <location>
        <begin position="404"/>
        <end position="423"/>
    </location>
</feature>
<evidence type="ECO:0000259" key="6">
    <source>
        <dbReference type="PROSITE" id="PS50850"/>
    </source>
</evidence>
<name>A0A853C2U1_9ACTN</name>
<dbReference type="Gene3D" id="1.20.1250.20">
    <property type="entry name" value="MFS general substrate transporter like domains"/>
    <property type="match status" value="2"/>
</dbReference>
<feature type="transmembrane region" description="Helical" evidence="5">
    <location>
        <begin position="250"/>
        <end position="274"/>
    </location>
</feature>
<evidence type="ECO:0000313" key="8">
    <source>
        <dbReference type="Proteomes" id="UP000530424"/>
    </source>
</evidence>
<comment type="caution">
    <text evidence="7">The sequence shown here is derived from an EMBL/GenBank/DDBJ whole genome shotgun (WGS) entry which is preliminary data.</text>
</comment>
<keyword evidence="2 5" id="KW-0812">Transmembrane</keyword>
<dbReference type="Pfam" id="PF07690">
    <property type="entry name" value="MFS_1"/>
    <property type="match status" value="1"/>
</dbReference>
<dbReference type="EMBL" id="JACCFP010000001">
    <property type="protein sequence ID" value="NYJ01649.1"/>
    <property type="molecule type" value="Genomic_DNA"/>
</dbReference>
<feature type="domain" description="Major facilitator superfamily (MFS) profile" evidence="6">
    <location>
        <begin position="28"/>
        <end position="429"/>
    </location>
</feature>
<dbReference type="SUPFAM" id="SSF103473">
    <property type="entry name" value="MFS general substrate transporter"/>
    <property type="match status" value="1"/>
</dbReference>
<keyword evidence="3 5" id="KW-1133">Transmembrane helix</keyword>
<gene>
    <name evidence="7" type="ORF">HNR19_002347</name>
</gene>
<dbReference type="Pfam" id="PF00083">
    <property type="entry name" value="Sugar_tr"/>
    <property type="match status" value="1"/>
</dbReference>
<feature type="transmembrane region" description="Helical" evidence="5">
    <location>
        <begin position="31"/>
        <end position="54"/>
    </location>
</feature>
<feature type="transmembrane region" description="Helical" evidence="5">
    <location>
        <begin position="66"/>
        <end position="87"/>
    </location>
</feature>
<dbReference type="InterPro" id="IPR036259">
    <property type="entry name" value="MFS_trans_sf"/>
</dbReference>
<dbReference type="GO" id="GO:0022857">
    <property type="term" value="F:transmembrane transporter activity"/>
    <property type="evidence" value="ECO:0007669"/>
    <property type="project" value="InterPro"/>
</dbReference>
<evidence type="ECO:0000313" key="7">
    <source>
        <dbReference type="EMBL" id="NYJ01649.1"/>
    </source>
</evidence>
<dbReference type="InterPro" id="IPR011701">
    <property type="entry name" value="MFS"/>
</dbReference>
<dbReference type="GO" id="GO:0005886">
    <property type="term" value="C:plasma membrane"/>
    <property type="evidence" value="ECO:0007669"/>
    <property type="project" value="UniProtKB-SubCell"/>
</dbReference>
<dbReference type="PANTHER" id="PTHR23534:SF1">
    <property type="entry name" value="MAJOR FACILITATOR SUPERFAMILY PROTEIN"/>
    <property type="match status" value="1"/>
</dbReference>
<evidence type="ECO:0000256" key="4">
    <source>
        <dbReference type="ARBA" id="ARBA00023136"/>
    </source>
</evidence>
<evidence type="ECO:0000256" key="2">
    <source>
        <dbReference type="ARBA" id="ARBA00022692"/>
    </source>
</evidence>
<keyword evidence="4 5" id="KW-0472">Membrane</keyword>
<accession>A0A853C2U1</accession>
<proteinExistence type="predicted"/>
<dbReference type="Proteomes" id="UP000530424">
    <property type="component" value="Unassembled WGS sequence"/>
</dbReference>
<protein>
    <submittedName>
        <fullName evidence="7">MFS family permease</fullName>
    </submittedName>
</protein>
<feature type="transmembrane region" description="Helical" evidence="5">
    <location>
        <begin position="338"/>
        <end position="358"/>
    </location>
</feature>
<dbReference type="InterPro" id="IPR005828">
    <property type="entry name" value="MFS_sugar_transport-like"/>
</dbReference>
<dbReference type="AlphaFoldDB" id="A0A853C2U1"/>
<dbReference type="InterPro" id="IPR020846">
    <property type="entry name" value="MFS_dom"/>
</dbReference>
<feature type="transmembrane region" description="Helical" evidence="5">
    <location>
        <begin position="315"/>
        <end position="332"/>
    </location>
</feature>
<feature type="transmembrane region" description="Helical" evidence="5">
    <location>
        <begin position="99"/>
        <end position="126"/>
    </location>
</feature>
<feature type="transmembrane region" description="Helical" evidence="5">
    <location>
        <begin position="192"/>
        <end position="210"/>
    </location>
</feature>
<sequence>MTLSAGRGDRPATVTRPPEDLARLQRRTVRVLVLTQAVGAVGITIGIATASLLARDLSGSEALSGLAQTAQVLGAAVISFLLASLMGRRGRRIGLTTGYLVAAGGGAIAVLSGVVGSMVLLILGAVMLGAATSANNAARYAATDLATDDNRARSLSVVVWATTIGAVLGPNLTGPAGAFAEAVDIPELTGPFAFGAIGLLLAALVSGLLLRPDPLLVARAAERAQANAEAAEPSGSSWSRAVAATRERPVIAYAVAGLALAHATMIAVMVMTPLHMEHGGAGLEVIGLVISVHVLGMFAFSPLVGVLADRVGRPPVLGVGALVLVCALVLCASSPDGMSWQVTAGLFLLGVGWSLAMVSSSTMVAEHAPLASRTDVQGAADLVMGLTAAAAGLVAGVVVDVSGYPTLALVTLVLALGVLGSAVRAHALAEPSAAVSG</sequence>
<dbReference type="PROSITE" id="PS50850">
    <property type="entry name" value="MFS"/>
    <property type="match status" value="1"/>
</dbReference>
<evidence type="ECO:0000256" key="1">
    <source>
        <dbReference type="ARBA" id="ARBA00004651"/>
    </source>
</evidence>
<organism evidence="7 8">
    <name type="scientific">Nocardioides thalensis</name>
    <dbReference type="NCBI Taxonomy" id="1914755"/>
    <lineage>
        <taxon>Bacteria</taxon>
        <taxon>Bacillati</taxon>
        <taxon>Actinomycetota</taxon>
        <taxon>Actinomycetes</taxon>
        <taxon>Propionibacteriales</taxon>
        <taxon>Nocardioidaceae</taxon>
        <taxon>Nocardioides</taxon>
    </lineage>
</organism>
<evidence type="ECO:0000256" key="3">
    <source>
        <dbReference type="ARBA" id="ARBA00022989"/>
    </source>
</evidence>